<comment type="caution">
    <text evidence="1">The sequence shown here is derived from an EMBL/GenBank/DDBJ whole genome shotgun (WGS) entry which is preliminary data.</text>
</comment>
<dbReference type="EMBL" id="LAZR01023383">
    <property type="protein sequence ID" value="KKL78672.1"/>
    <property type="molecule type" value="Genomic_DNA"/>
</dbReference>
<accession>A0A0F9HU64</accession>
<dbReference type="AlphaFoldDB" id="A0A0F9HU64"/>
<gene>
    <name evidence="1" type="ORF">LCGC14_2022520</name>
</gene>
<name>A0A0F9HU64_9ZZZZ</name>
<reference evidence="1" key="1">
    <citation type="journal article" date="2015" name="Nature">
        <title>Complex archaea that bridge the gap between prokaryotes and eukaryotes.</title>
        <authorList>
            <person name="Spang A."/>
            <person name="Saw J.H."/>
            <person name="Jorgensen S.L."/>
            <person name="Zaremba-Niedzwiedzka K."/>
            <person name="Martijn J."/>
            <person name="Lind A.E."/>
            <person name="van Eijk R."/>
            <person name="Schleper C."/>
            <person name="Guy L."/>
            <person name="Ettema T.J."/>
        </authorList>
    </citation>
    <scope>NUCLEOTIDE SEQUENCE</scope>
</reference>
<sequence length="39" mass="4500">MLEDQDNKFKIVEDTFGEMILGYGVTRGFSIPSDLKNQY</sequence>
<evidence type="ECO:0000313" key="1">
    <source>
        <dbReference type="EMBL" id="KKL78672.1"/>
    </source>
</evidence>
<organism evidence="1">
    <name type="scientific">marine sediment metagenome</name>
    <dbReference type="NCBI Taxonomy" id="412755"/>
    <lineage>
        <taxon>unclassified sequences</taxon>
        <taxon>metagenomes</taxon>
        <taxon>ecological metagenomes</taxon>
    </lineage>
</organism>
<protein>
    <submittedName>
        <fullName evidence="1">Uncharacterized protein</fullName>
    </submittedName>
</protein>
<proteinExistence type="predicted"/>